<dbReference type="InterPro" id="IPR049551">
    <property type="entry name" value="PKS_DH_C"/>
</dbReference>
<proteinExistence type="predicted"/>
<keyword evidence="6" id="KW-0511">Multifunctional enzyme</keyword>
<dbReference type="GO" id="GO:0004312">
    <property type="term" value="F:fatty acid synthase activity"/>
    <property type="evidence" value="ECO:0007669"/>
    <property type="project" value="TreeGrafter"/>
</dbReference>
<feature type="active site" description="Proton donor; for dehydratase activity" evidence="8">
    <location>
        <position position="5356"/>
    </location>
</feature>
<dbReference type="CDD" id="cd08952">
    <property type="entry name" value="KR_1_SDR_x"/>
    <property type="match status" value="1"/>
</dbReference>
<feature type="active site" description="Proton donor; for dehydratase activity" evidence="8">
    <location>
        <position position="3634"/>
    </location>
</feature>
<dbReference type="InterPro" id="IPR050091">
    <property type="entry name" value="PKS_NRPS_Biosynth_Enz"/>
</dbReference>
<feature type="domain" description="Ketosynthase family 3 (KS3)" evidence="10">
    <location>
        <begin position="4285"/>
        <end position="4711"/>
    </location>
</feature>
<dbReference type="Pfam" id="PF14765">
    <property type="entry name" value="PS-DH"/>
    <property type="match status" value="3"/>
</dbReference>
<feature type="domain" description="Ketosynthase family 3 (KS3)" evidence="10">
    <location>
        <begin position="2551"/>
        <end position="2977"/>
    </location>
</feature>
<dbReference type="Gene3D" id="1.10.1200.10">
    <property type="entry name" value="ACP-like"/>
    <property type="match status" value="5"/>
</dbReference>
<dbReference type="Pfam" id="PF00698">
    <property type="entry name" value="Acyl_transf_1"/>
    <property type="match status" value="5"/>
</dbReference>
<dbReference type="InterPro" id="IPR014030">
    <property type="entry name" value="Ketoacyl_synth_N"/>
</dbReference>
<dbReference type="Gene3D" id="3.40.50.720">
    <property type="entry name" value="NAD(P)-binding Rossmann-like Domain"/>
    <property type="match status" value="4"/>
</dbReference>
<dbReference type="SUPFAM" id="SSF51735">
    <property type="entry name" value="NAD(P)-binding Rossmann-fold domains"/>
    <property type="match status" value="8"/>
</dbReference>
<feature type="domain" description="Carrier" evidence="9">
    <location>
        <begin position="952"/>
        <end position="1027"/>
    </location>
</feature>
<evidence type="ECO:0000256" key="6">
    <source>
        <dbReference type="ARBA" id="ARBA00023268"/>
    </source>
</evidence>
<feature type="domain" description="Carrier" evidence="9">
    <location>
        <begin position="7586"/>
        <end position="7661"/>
    </location>
</feature>
<evidence type="ECO:0000256" key="1">
    <source>
        <dbReference type="ARBA" id="ARBA00004792"/>
    </source>
</evidence>
<evidence type="ECO:0000259" key="10">
    <source>
        <dbReference type="PROSITE" id="PS52004"/>
    </source>
</evidence>
<feature type="domain" description="Carrier" evidence="9">
    <location>
        <begin position="2456"/>
        <end position="2531"/>
    </location>
</feature>
<dbReference type="InterPro" id="IPR018201">
    <property type="entry name" value="Ketoacyl_synth_AS"/>
</dbReference>
<feature type="active site" description="Proton acceptor; for dehydratase activity" evidence="8">
    <location>
        <position position="5194"/>
    </location>
</feature>
<evidence type="ECO:0000256" key="5">
    <source>
        <dbReference type="ARBA" id="ARBA00023194"/>
    </source>
</evidence>
<dbReference type="InterPro" id="IPR049900">
    <property type="entry name" value="PKS_mFAS_DH"/>
</dbReference>
<feature type="region of interest" description="N-terminal hotdog fold" evidence="8">
    <location>
        <begin position="5162"/>
        <end position="5283"/>
    </location>
</feature>
<dbReference type="SMART" id="SM00825">
    <property type="entry name" value="PKS_KS"/>
    <property type="match status" value="5"/>
</dbReference>
<dbReference type="InterPro" id="IPR014043">
    <property type="entry name" value="Acyl_transferase_dom"/>
</dbReference>
<dbReference type="CDD" id="cd08956">
    <property type="entry name" value="KR_3_FAS_SDR_x"/>
    <property type="match status" value="3"/>
</dbReference>
<dbReference type="SMART" id="SM00827">
    <property type="entry name" value="PKS_AT"/>
    <property type="match status" value="5"/>
</dbReference>
<reference evidence="12 13" key="3">
    <citation type="journal article" date="2014" name="J. Ind. Microbiol. Biotechnol.">
        <title>Genome mining of the Streptomyces avermitilis genome and development of genome-minimized hosts for heterologous expression of biosynthetic gene clusters.</title>
        <authorList>
            <person name="Ikeda H."/>
            <person name="Shin-ya K."/>
            <person name="Omura S."/>
        </authorList>
    </citation>
    <scope>NUCLEOTIDE SEQUENCE [LARGE SCALE GENOMIC DNA]</scope>
    <source>
        <strain evidence="13">ATCC 31267 / DSM 46492 / JCM 5070 / NBRC 14893 / NCIMB 12804 / NRRL 8165 / MA-4680</strain>
    </source>
</reference>
<dbReference type="InterPro" id="IPR032821">
    <property type="entry name" value="PKS_assoc"/>
</dbReference>
<dbReference type="eggNOG" id="COG3321">
    <property type="taxonomic scope" value="Bacteria"/>
</dbReference>
<keyword evidence="7" id="KW-0012">Acyltransferase</keyword>
<evidence type="ECO:0000259" key="9">
    <source>
        <dbReference type="PROSITE" id="PS50075"/>
    </source>
</evidence>
<dbReference type="Pfam" id="PF22953">
    <property type="entry name" value="SpnB_Rossmann"/>
    <property type="match status" value="2"/>
</dbReference>
<evidence type="ECO:0000256" key="7">
    <source>
        <dbReference type="ARBA" id="ARBA00023315"/>
    </source>
</evidence>
<dbReference type="InterPro" id="IPR009081">
    <property type="entry name" value="PP-bd_ACP"/>
</dbReference>
<dbReference type="FunFam" id="3.40.366.10:FF:000002">
    <property type="entry name" value="Probable polyketide synthase 2"/>
    <property type="match status" value="5"/>
</dbReference>
<dbReference type="GO" id="GO:0004315">
    <property type="term" value="F:3-oxoacyl-[acyl-carrier-protein] synthase activity"/>
    <property type="evidence" value="ECO:0007669"/>
    <property type="project" value="InterPro"/>
</dbReference>
<evidence type="ECO:0000256" key="2">
    <source>
        <dbReference type="ARBA" id="ARBA00022450"/>
    </source>
</evidence>
<dbReference type="Pfam" id="PF21089">
    <property type="entry name" value="PKS_DH_N"/>
    <property type="match status" value="3"/>
</dbReference>
<dbReference type="FunFam" id="3.40.47.10:FF:000019">
    <property type="entry name" value="Polyketide synthase type I"/>
    <property type="match status" value="5"/>
</dbReference>
<dbReference type="PANTHER" id="PTHR43775:SF51">
    <property type="entry name" value="INACTIVE PHENOLPHTHIOCEROL SYNTHESIS POLYKETIDE SYNTHASE TYPE I PKS1-RELATED"/>
    <property type="match status" value="1"/>
</dbReference>
<dbReference type="Pfam" id="PF18369">
    <property type="entry name" value="PKS_DE"/>
    <property type="match status" value="1"/>
</dbReference>
<dbReference type="PROSITE" id="PS50075">
    <property type="entry name" value="CARRIER"/>
    <property type="match status" value="5"/>
</dbReference>
<dbReference type="Pfam" id="PF16197">
    <property type="entry name" value="KAsynt_C_assoc"/>
    <property type="match status" value="5"/>
</dbReference>
<keyword evidence="5" id="KW-0045">Antibiotic biosynthesis</keyword>
<dbReference type="SMART" id="SM00823">
    <property type="entry name" value="PKS_PP"/>
    <property type="match status" value="5"/>
</dbReference>
<reference evidence="12 13" key="2">
    <citation type="journal article" date="2003" name="Nat. Biotechnol.">
        <title>Complete genome sequence and comparative analysis of the industrial microorganism Streptomyces avermitilis.</title>
        <authorList>
            <person name="Ikeda H."/>
            <person name="Ishikawa J."/>
            <person name="Hanamoto A."/>
            <person name="Shinose M."/>
            <person name="Kikuchi H."/>
            <person name="Shiba T."/>
            <person name="Sakaki Y."/>
            <person name="Hattori M."/>
            <person name="Omura S."/>
        </authorList>
    </citation>
    <scope>NUCLEOTIDE SEQUENCE [LARGE SCALE GENOMIC DNA]</scope>
    <source>
        <strain evidence="13">ATCC 31267 / DSM 46492 / JCM 5070 / NBRC 14893 / NCIMB 12804 / NRRL 8165 / MA-4680</strain>
    </source>
</reference>
<dbReference type="InterPro" id="IPR006162">
    <property type="entry name" value="Ppantetheine_attach_site"/>
</dbReference>
<dbReference type="InterPro" id="IPR001227">
    <property type="entry name" value="Ac_transferase_dom_sf"/>
</dbReference>
<dbReference type="PANTHER" id="PTHR43775">
    <property type="entry name" value="FATTY ACID SYNTHASE"/>
    <property type="match status" value="1"/>
</dbReference>
<dbReference type="InterPro" id="IPR016039">
    <property type="entry name" value="Thiolase-like"/>
</dbReference>
<feature type="domain" description="Ketosynthase family 3 (KS3)" evidence="10">
    <location>
        <begin position="5971"/>
        <end position="6397"/>
    </location>
</feature>
<dbReference type="EMBL" id="BA000030">
    <property type="protein sequence ID" value="BAC68129.1"/>
    <property type="molecule type" value="Genomic_DNA"/>
</dbReference>
<keyword evidence="2" id="KW-0596">Phosphopantetheine</keyword>
<dbReference type="PROSITE" id="PS52019">
    <property type="entry name" value="PKS_MFAS_DH"/>
    <property type="match status" value="3"/>
</dbReference>
<dbReference type="InterPro" id="IPR020841">
    <property type="entry name" value="PKS_Beta-ketoAc_synthase_dom"/>
</dbReference>
<dbReference type="InterPro" id="IPR036736">
    <property type="entry name" value="ACP-like_sf"/>
</dbReference>
<dbReference type="GO" id="GO:0006633">
    <property type="term" value="P:fatty acid biosynthetic process"/>
    <property type="evidence" value="ECO:0007669"/>
    <property type="project" value="InterPro"/>
</dbReference>
<feature type="domain" description="Ketosynthase family 3 (KS3)" evidence="10">
    <location>
        <begin position="21"/>
        <end position="445"/>
    </location>
</feature>
<evidence type="ECO:0000256" key="8">
    <source>
        <dbReference type="PROSITE-ProRule" id="PRU01363"/>
    </source>
</evidence>
<gene>
    <name evidence="12" type="primary">pteA1</name>
    <name evidence="12" type="ORF">SAVERM_419</name>
</gene>
<dbReference type="SUPFAM" id="SSF53901">
    <property type="entry name" value="Thiolase-like"/>
    <property type="match status" value="5"/>
</dbReference>
<feature type="active site" description="Proton acceptor; for dehydratase activity" evidence="8">
    <location>
        <position position="3460"/>
    </location>
</feature>
<dbReference type="InterPro" id="IPR016035">
    <property type="entry name" value="Acyl_Trfase/lysoPLipase"/>
</dbReference>
<evidence type="ECO:0000259" key="11">
    <source>
        <dbReference type="PROSITE" id="PS52019"/>
    </source>
</evidence>
<dbReference type="InterPro" id="IPR049552">
    <property type="entry name" value="PKS_DH_N"/>
</dbReference>
<keyword evidence="4" id="KW-0808">Transferase</keyword>
<keyword evidence="13" id="KW-1185">Reference proteome</keyword>
<organism evidence="12 13">
    <name type="scientific">Streptomyces avermitilis (strain ATCC 31267 / DSM 46492 / JCM 5070 / NBRC 14893 / NCIMB 12804 / NRRL 8165 / MA-4680)</name>
    <dbReference type="NCBI Taxonomy" id="227882"/>
    <lineage>
        <taxon>Bacteria</taxon>
        <taxon>Bacillati</taxon>
        <taxon>Actinomycetota</taxon>
        <taxon>Actinomycetes</taxon>
        <taxon>Kitasatosporales</taxon>
        <taxon>Streptomycetaceae</taxon>
        <taxon>Streptomyces</taxon>
    </lineage>
</organism>
<dbReference type="Gene3D" id="3.30.70.3290">
    <property type="match status" value="5"/>
</dbReference>
<keyword evidence="3" id="KW-0597">Phosphoprotein</keyword>
<dbReference type="KEGG" id="sma:SAVERM_419"/>
<dbReference type="GO" id="GO:0033068">
    <property type="term" value="P:macrolide biosynthetic process"/>
    <property type="evidence" value="ECO:0007669"/>
    <property type="project" value="UniProtKB-ARBA"/>
</dbReference>
<dbReference type="GO" id="GO:0031177">
    <property type="term" value="F:phosphopantetheine binding"/>
    <property type="evidence" value="ECO:0007669"/>
    <property type="project" value="InterPro"/>
</dbReference>
<comment type="pathway">
    <text evidence="1">Antibiotic biosynthesis.</text>
</comment>
<feature type="region of interest" description="C-terminal hotdog fold" evidence="8">
    <location>
        <begin position="5295"/>
        <end position="5434"/>
    </location>
</feature>
<dbReference type="InterPro" id="IPR041618">
    <property type="entry name" value="PKS_DE"/>
</dbReference>
<dbReference type="InterPro" id="IPR057326">
    <property type="entry name" value="KR_dom"/>
</dbReference>
<dbReference type="SUPFAM" id="SSF55048">
    <property type="entry name" value="Probable ACP-binding domain of malonyl-CoA ACP transacylase"/>
    <property type="match status" value="5"/>
</dbReference>
<name>Q82QT4_STRAW</name>
<evidence type="ECO:0000256" key="4">
    <source>
        <dbReference type="ARBA" id="ARBA00022679"/>
    </source>
</evidence>
<dbReference type="Pfam" id="PF00550">
    <property type="entry name" value="PP-binding"/>
    <property type="match status" value="5"/>
</dbReference>
<dbReference type="CDD" id="cd00833">
    <property type="entry name" value="PKS"/>
    <property type="match status" value="5"/>
</dbReference>
<dbReference type="InterPro" id="IPR042104">
    <property type="entry name" value="PKS_dehydratase_sf"/>
</dbReference>
<dbReference type="SUPFAM" id="SSF52151">
    <property type="entry name" value="FabD/lysophospholipase-like"/>
    <property type="match status" value="5"/>
</dbReference>
<dbReference type="InterPro" id="IPR013968">
    <property type="entry name" value="PKS_KR"/>
</dbReference>
<feature type="region of interest" description="N-terminal hotdog fold" evidence="8">
    <location>
        <begin position="3428"/>
        <end position="3560"/>
    </location>
</feature>
<feature type="domain" description="Ketosynthase family 3 (KS3)" evidence="10">
    <location>
        <begin position="1045"/>
        <end position="1471"/>
    </location>
</feature>
<dbReference type="SUPFAM" id="SSF47336">
    <property type="entry name" value="ACP-like"/>
    <property type="match status" value="5"/>
</dbReference>
<evidence type="ECO:0000313" key="13">
    <source>
        <dbReference type="Proteomes" id="UP000000428"/>
    </source>
</evidence>
<feature type="region of interest" description="N-terminal hotdog fold" evidence="8">
    <location>
        <begin position="6849"/>
        <end position="6974"/>
    </location>
</feature>
<feature type="region of interest" description="C-terminal hotdog fold" evidence="8">
    <location>
        <begin position="6988"/>
        <end position="7125"/>
    </location>
</feature>
<feature type="domain" description="PKS/mFAS DH" evidence="11">
    <location>
        <begin position="5162"/>
        <end position="5434"/>
    </location>
</feature>
<evidence type="ECO:0000313" key="12">
    <source>
        <dbReference type="EMBL" id="BAC68129.1"/>
    </source>
</evidence>
<dbReference type="InterPro" id="IPR020807">
    <property type="entry name" value="PKS_DH"/>
</dbReference>
<dbReference type="PROSITE" id="PS00606">
    <property type="entry name" value="KS3_1"/>
    <property type="match status" value="4"/>
</dbReference>
<dbReference type="Gene3D" id="3.10.129.110">
    <property type="entry name" value="Polyketide synthase dehydratase"/>
    <property type="match status" value="3"/>
</dbReference>
<dbReference type="Pfam" id="PF08659">
    <property type="entry name" value="KR"/>
    <property type="match status" value="4"/>
</dbReference>
<dbReference type="InterPro" id="IPR014031">
    <property type="entry name" value="Ketoacyl_synth_C"/>
</dbReference>
<dbReference type="InterPro" id="IPR036291">
    <property type="entry name" value="NAD(P)-bd_dom_sf"/>
</dbReference>
<dbReference type="SMART" id="SM00822">
    <property type="entry name" value="PKS_KR"/>
    <property type="match status" value="4"/>
</dbReference>
<reference evidence="12 13" key="1">
    <citation type="journal article" date="2001" name="Proc. Natl. Acad. Sci. U.S.A.">
        <title>Genome sequence of an industrial microorganism Streptomyces avermitilis: deducing the ability of producing secondary metabolites.</title>
        <authorList>
            <person name="Omura S."/>
            <person name="Ikeda H."/>
            <person name="Ishikawa J."/>
            <person name="Hanamoto A."/>
            <person name="Takahashi C."/>
            <person name="Shinose M."/>
            <person name="Takahashi Y."/>
            <person name="Horikawa H."/>
            <person name="Nakazawa H."/>
            <person name="Osonoe T."/>
            <person name="Kikuchi H."/>
            <person name="Shiba T."/>
            <person name="Sakaki Y."/>
            <person name="Hattori M."/>
        </authorList>
    </citation>
    <scope>NUCLEOTIDE SEQUENCE [LARGE SCALE GENOMIC DNA]</scope>
    <source>
        <strain evidence="13">ATCC 31267 / DSM 46492 / JCM 5070 / NBRC 14893 / NCIMB 12804 / NRRL 8165 / MA-4680</strain>
    </source>
</reference>
<dbReference type="InterPro" id="IPR016036">
    <property type="entry name" value="Malonyl_transacylase_ACP-bd"/>
</dbReference>
<dbReference type="Pfam" id="PF02801">
    <property type="entry name" value="Ketoacyl-synt_C"/>
    <property type="match status" value="5"/>
</dbReference>
<dbReference type="GeneID" id="41537587"/>
<dbReference type="PROSITE" id="PS00012">
    <property type="entry name" value="PHOSPHOPANTETHEINE"/>
    <property type="match status" value="5"/>
</dbReference>
<dbReference type="InterPro" id="IPR055123">
    <property type="entry name" value="SpnB-like_Rossmann"/>
</dbReference>
<dbReference type="Proteomes" id="UP000000428">
    <property type="component" value="Chromosome"/>
</dbReference>
<dbReference type="RefSeq" id="WP_010981856.1">
    <property type="nucleotide sequence ID" value="NC_003155.5"/>
</dbReference>
<dbReference type="PROSITE" id="PS52004">
    <property type="entry name" value="KS3_2"/>
    <property type="match status" value="5"/>
</dbReference>
<protein>
    <submittedName>
        <fullName evidence="12">Modular polyketide synthase</fullName>
    </submittedName>
</protein>
<feature type="domain" description="PKS/mFAS DH" evidence="11">
    <location>
        <begin position="3428"/>
        <end position="3716"/>
    </location>
</feature>
<feature type="domain" description="Carrier" evidence="9">
    <location>
        <begin position="5878"/>
        <end position="5953"/>
    </location>
</feature>
<dbReference type="SMART" id="SM01294">
    <property type="entry name" value="PKS_PP_betabranch"/>
    <property type="match status" value="4"/>
</dbReference>
<dbReference type="FunFam" id="1.10.1200.10:FF:000007">
    <property type="entry name" value="Probable polyketide synthase pks17"/>
    <property type="match status" value="5"/>
</dbReference>
<feature type="region of interest" description="C-terminal hotdog fold" evidence="8">
    <location>
        <begin position="3573"/>
        <end position="3716"/>
    </location>
</feature>
<accession>Q82QT4</accession>
<dbReference type="Pfam" id="PF00109">
    <property type="entry name" value="ketoacyl-synt"/>
    <property type="match status" value="5"/>
</dbReference>
<dbReference type="InterPro" id="IPR020806">
    <property type="entry name" value="PKS_PP-bd"/>
</dbReference>
<feature type="active site" description="Proton donor; for dehydratase activity" evidence="8">
    <location>
        <position position="7047"/>
    </location>
</feature>
<sequence length="7746" mass="806343">MVESELNATGNRDCSASADSADGIAVIGLACRLPGAADPAAFWRLLSEGADAITDVPPDRWDGAVVADASAPDRTGIRRGGFLDSIGDFDAGFFGLSPKEAAAMDPQQRLVLELAWEALEDAHVRAATLRSTRTGVFVGAMWDDYATLHHRSGLTAISPHTVTGLHRSIIANRVSYFLGLNGPSLTVDSGQSSSLVSVHLACESLRKGESTIALAGGVNLNIVPESALGAAKFGGLSPDGRCFTFDARANGYVRGEGGGIVVLKPLARAVADGDPVYCVIRGSAVNNDGGGDGLTVPLQSGQEQVLRLAYERAGVNPADVGYVELHGTGTKVGDPIEAAALGAVLGTGREPGRPLRVGSAKTNVGHLEGAAGITGLLKAVLSLNHRELPASLNFGTPNPAIPLDRLNLRVQTEHSEWAAEDGRPLLAGVSSFGMGGTNCHIVLASGAAVEAGEGATAGGGAAPTFWPLSAKTASGLRAQAAALLAHTEAPLGLALPDVGWSLATGRTAFEHRAVVVGEVRDDFLRALRELSTGGIDAALTTGRAGPRGELAFLFSGQGSQRAGMGRELAESVPAFASALDEVCAHLDPLLPRPLREVMFAPVGTGEAAELDQTLYTQTSLFAVEVALFRLLESWDITPDVLMGHSIGELAAAHVAGVLSLADACALVAARGRLMQALPAGGAMIAVQAAEDEVRARIGERTDRVSIAALNGPDSVVVSGDEDLATEIADAFAALGRKTSRLRVSHAFHSPHMEPMLAEFRNVAEGLTFHAPRIPIVSNVTGRLSEEPSGYEGCTAAYWVRHVREAVRFADGVARLDEQGVRTYLELGPGGVLASMARAGADSESLFVPALRTRRPEAQALLAAVASLHVHGVEPDWDALFGGGRGARRKVALPTYAFERQRYWLDGDTTSPVATTGWAPVAPQPDAIAETDSAPVGALGRRLAGLAESERDEAVLDMVRAHIAAVLGHAEARQVETEWTFKDLGFDSLSSVELRNQLSEATGLRLPSGLLFDHPTPAALARHLAAQSLGGGDAAAAAPATVADPHEPIAIVAMSCRLPGGVSSPEDLWRLLASGGDGISGFPTDRGWDVETLYDPEPGTPGKSSTRHGGFLHEAAEFDAGFFGISPREAAAIDPQQRLVLETAWEAFERAGIDPATLRGSRAGVFIGATAQDYGPRLHEPADGVEGYLLTGTTTSVASGRVAYSFGLEGPAVTVDTACSSSLVALHLAVQSLRSGECTMALAGGVTVMSTPGMFVEFSRQRGLSADGRCKAFAAGADGTGWAEGVGMLLVERLSDARRNGHQVLAVVRGSAVNQDGASNGLTAPNGPSQQRVVRQALAAAGLAPADVDAVEAHGTGTLLGDPIEAEALIAAYGQGRDGDRPLWLGSLKSNIGHTQAAAGVAGVIKMVMAMRHGVLPRTLHVDEPTPHVDWSASGVRLLTEAVEWPARDLPRRAAVSSFGISGTNAHVIVEQAATSEEPARGTAVAGPVPWVVSAKSDVALREQAGRLLSFLDAEGVGGAGVRPEDVALSLATSRAVLERRAAVVGGDLAELRQGLEALASGASGAAPVGGAVGGRVGFLFSGQGSQRIGMGRELYAAYPVFAAAYDEVCAFLDAPVDVDSEELNQTGTTQPALFAVEVALFRLLESWGIRPDYVAGHSVGEIAAAHVAGVLSLEDAAKLVSARAALMQALPDGGAMVAVQATEDEVLRHLTDGVGIAAVNGPRSVVVSGAEDAVTAVGEIFAGRGRKTSRLKVSHAFHSPLMDPMLEEFAAVVRGLTFSESRIPVVSNLTGRLAEVYTPEYWVRHVREAVRFADGIETLGELGVTTFVEVGPGGVLSALAQGCFDDGTDIVTVPVLRADRPEPYALVTAIGRLHTHGISPDWQVLFPGARRVDLPTYAFQRERYWLDAPRAATAGAPDAMDAEFWDSVESEDRASLGALLGLEPTELDVVASKLSAWRRKRREQSTTDGWRYRITWQPLDDMVRAAPSGTWLYVVSEETAWTEAIRAGLTELGVALVPFAVGEDTDRDALARAFADAGQEQADGILFAAAQGEAGANALQRLVLLVQALGDAGIEAPLWCLTSGAVSTGTADLLTDPVSAQLWGLGRIVALEQPQRWGGLVDLPAELDSRALERLAGLLAQADEDQLAVRASGVYGRRLVRAPLSAAPADAPWSPRGTVLVTGGTGALGGQVARWLAGAGAEHLVLTSRRGPDAPGAAELKAELEELGAQVTVVACDAADRDALAELFGRYIVNAVVHTAGVLDDGLVESLTPERLNHVLRPKVDAALHLHELTRDRQDLDAFVLFSSMTGVWGNGGQGAYGAANAFLDALAEHRRAQGVPALAVAWGSWADGGMADGAAGDHLRRRGVRAIAALPAISVLHGALTHGETSMTVADVDWERFVPAFVGTRPCPLLLGVPEAREALEARARAAQSPEVPVSALVQRLLGATPGEQGRILLDLVREQAATVLGHTGKGAFEADRTFRETGFDSLTAVELRHRLNTATGLRLPTTLVFDHPTPTALARHLGEELLGRHGLETAAAQATAAAAADEPLAIVGMSCRLPGGVQSPEDLWELLSSGRDAMSGFPTDRGWDIDALYDPDPDRPGKTYSREGGFIQGADRFDAGLFGISPREALAMDPQQRLLLETAWEAFERAGIALASVRASRTGVFIGTNGQDYANGLRNAPEEIEGYALTGKAASVVSGRISYTFGLEGPAVTVDTACSSSLVALHLAAQALRSGECSMALVGGVTVMTTPDLFVEFSRQRGLSPDGRCKAFAAGADGTGWGEGVGLLLVERLSDARRNGHQVLALVRGSAVNQDGASNGLTAPNGPSQQRVIRQALASAGLTPADVDAVEAHGTGTRLGDPIEAQALLATYGQEHSDDRPVWLGSVKSNIGHTQAAAGVAGVIKMVLAMRHGVLPQTLHVDEPTAHVDWSAGAVRLLTEPVQWPGTTGPRRAAVSSFGIGGTNAHTIIEEAPAAAAAEPAREHRPVPVPWVLSAKSEVALRAQAERLLAFATDDVSPVDAGFSSATTRSALEHRAAVIGSDPAELRAGLEALAAGEPAANVVAGRAHSADKVGFLFSGQGSQRLGMGRELYAAYPVFAAAYDEVCALLDATVDVDAETLHQTGSTQPALFAVEVALFRLLESWGIRPDYVAGHSVGEIAAAHVAGVLSLEDAAKLVSARAALMKALPAGGVMVAVQAAEDEMLPHLIDRAGIAAINGPRSVVISGAEDAVTAIAEVFAAQGRKTSRLKVSHAFHSPLMDPMLEEFAEVVRGLTFSEPWIPVVSNLTGRLTESYTPEYWVRHVREAVRFADGVLTLHELGVTTFVEIGPGGVLSALVQGCLDDGTDIVTIPALRADRPEPQALTTAYAQLHVSGAEVDWHAFFPGARRVELPTYAFQRERYWLDAPASAGDMRAVGQGEAGHPLLGAAVPLADSVGHLLTGRLSKHTHPWLVDHAVSGVALLPGTAFVELAITAADAVGCDLLEELTLETPLLVPERGGVALQVHVGADDGSGRRPLTVHSQIDDGDAYAHEDDSERAWVRHASGVLTVATGGPVDGSLTAWPPVGAEPVDVDGFYDRLAGMALDYGPVFQGLRAAWRSGDDFFAEVELPGAERTDAGAYGLHPALFDAALHTVWLGAVEPEAGTGNGLLPFAWSGVRLAAAGASDLRVKVSRAGTGTSTVSLVLADGTGGPVAEVDSLTLRPVPADQLRAGSGSDDAVFGLKWTPVSLPSAPDGMRIETYEDLAALRATDPPADTEADAAAAADAVVVPCPTGTGADLATRVREVTHAVLELVQWWLAEERPGRLVLVTRGGDLAQSAVCGLVRSAQTENPDRIVLVETSSDAHAGAGSGVDDADLARVLPGLIASGEPQAAVHADDEVRVPRLVRVAVPDAEPELPGLGSGTVLLTGASGGLGGLFARHLVAEHGVRSLLLVSRRGGDAPGAAELTADLTAQGADVTWAACDVADRAAVRALLAGPGQSLSAIIHTAGVLDDGIIGSLTPERLDAVFRPKVDAALNLHDLAGELSGDLSAFVLFSSVAGTLGTPGQANYAAANTFLDALAEHRRAAGQRATSLAWGLWAQDSESAMTGSLDHTDLTRIQRMGLAAIPSSDGLRLFDAALALDRAVVAPLRLDLGGLQGTVPPVLRGLRGTVRGTARRTAQTAPKGSLGQRLAGLAEAEREQVVLDLVRTEVAAVLGHAGAQSVGADDSFKDIGFDSLTAVELRNRLNSAVGMRLPATLIFDYPNPLTLAHFLTGEAAGGEAATAVPTTLSTATGTADEPIAIVGMACRYPGGVQSPEDLWQLVFSGRDAVSGFPEGRGWDVEQLYDPNPDQWGTSYTREGGFLHDAADFDAEFFGISPREALAMDPQQRLLLETSWEAFERAGIDPATVRGSRTGVFAGVMYHDYGGRVHTSPPGLEGYLVNGSAGSIASGRVSYTFGLEGPAVTVDTACSSSLVALHLAAQALRSGECSMALVGGVTVMAGPSVFVEFSRQRGLSADGRCKAFGAGADGTGWAEGVGMLLVERLSDARRNGHKVLAVVRGTAVNQDGASNGLTAPNGPSQQRVIRQALANAGLSSDEVDAVEAHGTGTRLGDPIEAQALIATYGQERSEDRPLWLGSLKSNIGHSQAAAGVGGVIKMVMAMQHGVLPQTLHVDEPTPHVDWSAGAVQLLTEAVEWPASDGPRRAAVSSFGVSGTNAHVIVEQAATSEVTARGTAVAGPVPWVLSAKSDAALREQAGRLLSFLDAEGVGGAGVRPEDVAYSLATSRAVLECRAAVVGEELGEFRQGLEGIVSGAAPVGGAVGGRVGFLFSGQGSQRIGMGRELYAAYPVFAAAYDEVCALLDATVDVDAETLHQTGSTQPALFAVEVALFRLLESWGIRPDYVAGHSVGEIAAAHVAGVLSLEDAAKLVSARAALMQALPAGGAMVAIQATEAEVLPHLTHGVGLAAINGPRSVVLSGSEDAVLDIAEVFAQQGRKTSRLKVSHAFHSPLMDPMLEEFAEVVRGLTFSEPRIPVVSNLTGRLAEVYIPEYWVRHVREAVRFADGLHTLHELGVTMFVEIGPGGVLSALVQGCLDDGTHIVTVPALRADRPEPYALVTAVGQLHTHGISPEWQALFPGARRVDLPTYAFQRERYWLDAPQASGDVRAAGLGAADHPLLGAAIATADSDGAVLTGLLSLGTHPWLADHAVNGIVLLPGTAFVELAIRAGDETGCGWIEDLTLELPLVVPERGGVTLQVAVGPEDESGRRQLSVHSRVDDRSWLRHATGVLSSAEAPSAAKLGAWPPAGAEAVDLTAFYEGMAAAGLDYGPVFQGLRSVWRDGDDVFAEVELPDESAAEAAAFALHPALLDAALHALAAGGLVSLDDSPALPFAWSGVVVQAAGAAMVRVKLSRTATGSVTLAVADGAGDPVASVESLSLRAASAEQLPGAVGGDQLFGLEWTRFTLPSATDALMIETVADFDALRESEGTPDVVVVPCPAGSGRETADRVHSTTSEVLALVQWWLAEERAGRLALVTRPGDLAHAAVWGLVRSAQSENPDRIVLVEAEETDEAVRVLPAALASGEPQFAVRDGEVFVPRLVKATRSATGTATGTPDFGVGPVLLTGASGALGGLVARHLVAEHGVRSLLLLSRRGAEAPGAVELEAELAAWGAEVRWAACDAADRDALAEVLAGTPVTAVVHAAGVLDDGVIAALTPERMEKVLRPKTDAVLNLHELTSDLSAFVVFSSVSGILGSAGQGNYAAANAFLDAFAEARRARGLPATSLAWGLWEQGSGMADRLDQADLARLKRVGLAPIAVDEGLRLFDAALALDRAVVAPLRLDLGGLQGTVPPVLRGLRGTVRGTARRMAQTAPKGSLGQRLAGLPQAEREQVVLDLVRAEVAAVLGHASAQAVQPEHAFQDAGFDSLTSVELRNRLNAATGLRLPVTMVFDHPTPVALSRFLLAETLGVQEQAEAAIAAVTGTDEAIAIVGMACRFPGDVRSPEDLWRLVASGGDAISGFPEDRGWDVENLYDPDPDRSGKSYVRHGGFLHEAAEFDPAFFGISPREALAMDPQQRLLLETSWEAFERAGIDPATVRGSRTGVFAGVMYHDYGGRVKTAPEGMDAYLGSGSAGSIASGRVSYTFGLEGPAVTVDTACSSSLVALHLATQALRSGECSMALVGGVTVMATPSTFVEFSRQRGLSADGRCKAFAAGADGTGWAEGAGMLLVERLSDARRNGHTVLAVVRGTAVNQDGASNGLTAPNGPSQQRVIRQALANAGVSSEQVDAVEAHGTGTKLGDPIEAQALIATYGQERPGDRPLWLGSLKSNIGHAQAAAGVGGVIKMVMAMRHGALPRTLHVDEPTPHVDWSAGDVRLLTEAMEWPETDHPRRAAVSSFGISGTNAHVIVEQAPDTAELPPVPDSGKAVPWVLSGRTEAALRAQAERLLSLVPEMDLPPADIGFSLATTRSAMEHRAAVVGESRDELLEGLRALAAGSPSTRVVLGEPGAGGKSGFLFSGQGSQRIGMGRELYDAFPVFAAAYDEVCALVDAPVDVDSEELNQTGTTQPALFAVEVALFRLLESWGIRPDYVAGHSVGEIAAAHVAGVLSLEDAAKLVSARAALMQALPADGAMVAVQATEDEVLPHLTDGVGIAAVNGPQSVVVSGAEDVVVAIGEAFRERGRKTSRLKVSHAFHSPLMDPMLEEFAEAVSGLSFNEPRLPVVSNLTGRLAEPYTPEYWVRHVREAVRFADGLHTLHELGVTTFVEIGPGGVLSALAQGCLDGDIVTVPAVRTDRPEPQAVVTALAELHAHGVSPDWRALFPGARRVDLPTYPFQYERLWLEAPEEYTGTAAATGLGLGAAEHPLAGAAVALPGAGGFLVTGRLSLRTHPWLADHTVMDSVLLPGTALVELAVRAGEEAGCAQVEDLTLEAPLIVPERGGVAVQVWVEAEEEPGRCALSVHSRREDAPDDAPWVRHAVGRLTDALPEPPHGADLGAWPPAGAEAVDLTGFYEGLDGLGLGYGPVFRGLRSVWRSGDDVLAEVALPEGTEAGAFAVHPALLDAALHAVGAGGLVPVLDGPLLPFAWSEVGVRAAGATALRVKLSRTGTDAVSLTVADASGGLVATVGSLSLRPVSREQLLAAGGSGRRADDSLFGLAWQPAVLTETDAAAGLDVRSYADLAALSTEPALPDVAVVTVVPCPAGSGRETADRVHSTTSEVLALVQWWLAEERAGRLALVTRPGDLAHAAVWGLVRSAQSENPDRIVLVEAEETDEAVRVLPAALASGEPQFAVRDGEVFVPRLVKATRSATGTATGTPDFGVGPVLLTGASGALGGLVARHLVAEHGVRSLLLLSRRGAEAPGAVELEAELAAWGAEVRWAACDVADREAVSGMLNGLGEQSLSAVVHTAGVLGDGIVASLTPERMREVFRPKVDAVLNLHECTRDMGLAAFVVFSSVAGMVGSAGQASYAAANSFLDAFSAHRRREGLPAISLAWGVWEQSGAMTDGLVEADRARMARSGVLPLPPEEGLRLFDAALASDEAVLAPVRIDTGALRAGEAPPVLRALVPAAAARRTARAAAAPSASSLAERLEEMPEAEREKTVLDLVRAEVAAGLGHASDRTVRPEHAFQDLGFDSLTAVELRNRLNKATGLRLPATLVFDHPTPALLARHVFMAAAGAAEPALVDSLLADLDRVEQELVTTLAASEARDRILSKLQGLLAIAGEFGKAPAQEGPGTGGSDLESATDDEVFDLLGKEFGIS</sequence>
<dbReference type="NCBIfam" id="NF045894">
    <property type="entry name" value="PKS_plus_SDR"/>
    <property type="match status" value="1"/>
</dbReference>
<feature type="active site" description="Proton acceptor; for dehydratase activity" evidence="8">
    <location>
        <position position="6881"/>
    </location>
</feature>
<dbReference type="Gene3D" id="3.40.366.10">
    <property type="entry name" value="Malonyl-Coenzyme A Acyl Carrier Protein, domain 2"/>
    <property type="match status" value="5"/>
</dbReference>
<evidence type="ECO:0000256" key="3">
    <source>
        <dbReference type="ARBA" id="ARBA00022553"/>
    </source>
</evidence>
<feature type="domain" description="PKS/mFAS DH" evidence="11">
    <location>
        <begin position="6849"/>
        <end position="7125"/>
    </location>
</feature>
<feature type="domain" description="Carrier" evidence="9">
    <location>
        <begin position="4189"/>
        <end position="4264"/>
    </location>
</feature>
<dbReference type="Gene3D" id="3.40.47.10">
    <property type="match status" value="5"/>
</dbReference>
<dbReference type="SMART" id="SM00826">
    <property type="entry name" value="PKS_DH"/>
    <property type="match status" value="3"/>
</dbReference>
<dbReference type="HOGENOM" id="CLU_000022_58_3_11"/>